<keyword evidence="1" id="KW-1133">Transmembrane helix</keyword>
<feature type="transmembrane region" description="Helical" evidence="1">
    <location>
        <begin position="24"/>
        <end position="51"/>
    </location>
</feature>
<feature type="domain" description="Phosphatidic acid phosphatase type 2/haloperoxidase" evidence="2">
    <location>
        <begin position="62"/>
        <end position="167"/>
    </location>
</feature>
<evidence type="ECO:0000256" key="1">
    <source>
        <dbReference type="SAM" id="Phobius"/>
    </source>
</evidence>
<dbReference type="InterPro" id="IPR033879">
    <property type="entry name" value="UPP_Pase"/>
</dbReference>
<evidence type="ECO:0000259" key="2">
    <source>
        <dbReference type="SMART" id="SM00014"/>
    </source>
</evidence>
<dbReference type="Proteomes" id="UP000031740">
    <property type="component" value="Unassembled WGS sequence"/>
</dbReference>
<keyword evidence="1" id="KW-0812">Transmembrane</keyword>
<accession>A0A072R2K0</accession>
<dbReference type="PATRIC" id="fig|1293911.3.peg.637"/>
<gene>
    <name evidence="3" type="ORF">H710_00601</name>
</gene>
<feature type="transmembrane region" description="Helical" evidence="1">
    <location>
        <begin position="101"/>
        <end position="120"/>
    </location>
</feature>
<dbReference type="CDD" id="cd03385">
    <property type="entry name" value="PAP2_BcrC_like"/>
    <property type="match status" value="1"/>
</dbReference>
<dbReference type="PANTHER" id="PTHR14969">
    <property type="entry name" value="SPHINGOSINE-1-PHOSPHATE PHOSPHOHYDROLASE"/>
    <property type="match status" value="1"/>
</dbReference>
<comment type="caution">
    <text evidence="3">The sequence shown here is derived from an EMBL/GenBank/DDBJ whole genome shotgun (WGS) entry which is preliminary data.</text>
</comment>
<reference evidence="3 4" key="1">
    <citation type="submission" date="2013-04" db="EMBL/GenBank/DDBJ databases">
        <title>The Genome Sequence of Bartonella bacilliformis Ver097.</title>
        <authorList>
            <consortium name="The Broad Institute Genomics Platform"/>
            <consortium name="The Broad Institute Genome Sequencing Center for Infectious Disease"/>
            <person name="Feldgarden M."/>
            <person name="Kirby J."/>
            <person name="Birtles R."/>
            <person name="Dasch G."/>
            <person name="Hendrix L."/>
            <person name="Koehler J."/>
            <person name="Walker B."/>
            <person name="Young S.K."/>
            <person name="Zeng Q."/>
            <person name="Gargeya S."/>
            <person name="Fitzgerald M."/>
            <person name="Haas B."/>
            <person name="Abouelleil A."/>
            <person name="Allen A.W."/>
            <person name="Alvarado L."/>
            <person name="Arachchi H.M."/>
            <person name="Berlin A.M."/>
            <person name="Chapman S.B."/>
            <person name="Gainer-Dewar J."/>
            <person name="Goldberg J."/>
            <person name="Griggs A."/>
            <person name="Gujja S."/>
            <person name="Hansen M."/>
            <person name="Howarth C."/>
            <person name="Imamovic A."/>
            <person name="Ireland A."/>
            <person name="Larimer J."/>
            <person name="McCowan C."/>
            <person name="Murphy C."/>
            <person name="Pearson M."/>
            <person name="Poon T.W."/>
            <person name="Priest M."/>
            <person name="Roberts A."/>
            <person name="Saif S."/>
            <person name="Shea T."/>
            <person name="Sisk P."/>
            <person name="Sykes S."/>
            <person name="Wortman J."/>
            <person name="Nusbaum C."/>
            <person name="Birren B."/>
        </authorList>
    </citation>
    <scope>NUCLEOTIDE SEQUENCE [LARGE SCALE GENOMIC DNA]</scope>
    <source>
        <strain evidence="3 4">Ver097</strain>
    </source>
</reference>
<dbReference type="SMART" id="SM00014">
    <property type="entry name" value="acidPPc"/>
    <property type="match status" value="1"/>
</dbReference>
<dbReference type="EMBL" id="ASIV01000004">
    <property type="protein sequence ID" value="KEG20005.1"/>
    <property type="molecule type" value="Genomic_DNA"/>
</dbReference>
<dbReference type="InterPro" id="IPR036938">
    <property type="entry name" value="PAP2/HPO_sf"/>
</dbReference>
<dbReference type="PANTHER" id="PTHR14969:SF13">
    <property type="entry name" value="AT30094P"/>
    <property type="match status" value="1"/>
</dbReference>
<evidence type="ECO:0000313" key="3">
    <source>
        <dbReference type="EMBL" id="KEG20005.1"/>
    </source>
</evidence>
<keyword evidence="1" id="KW-0472">Membrane</keyword>
<dbReference type="GO" id="GO:0005886">
    <property type="term" value="C:plasma membrane"/>
    <property type="evidence" value="ECO:0007669"/>
    <property type="project" value="InterPro"/>
</dbReference>
<name>A0A072R2K0_BARBA</name>
<dbReference type="Pfam" id="PF01569">
    <property type="entry name" value="PAP2"/>
    <property type="match status" value="1"/>
</dbReference>
<dbReference type="Gene3D" id="1.20.144.10">
    <property type="entry name" value="Phosphatidic acid phosphatase type 2/haloperoxidase"/>
    <property type="match status" value="1"/>
</dbReference>
<feature type="transmembrane region" description="Helical" evidence="1">
    <location>
        <begin position="156"/>
        <end position="179"/>
    </location>
</feature>
<dbReference type="InterPro" id="IPR000326">
    <property type="entry name" value="PAP2/HPO"/>
</dbReference>
<dbReference type="GO" id="GO:0050380">
    <property type="term" value="F:undecaprenyl-diphosphatase activity"/>
    <property type="evidence" value="ECO:0007669"/>
    <property type="project" value="InterPro"/>
</dbReference>
<dbReference type="HOGENOM" id="CLU_072573_8_2_5"/>
<sequence length="195" mass="22383">MDLFYQIDGVLFEMLSGNHQAGSVLIWFGIICAKFLIYIIPLHVFILWFCGGYGERRVVLSICISICFVFFLSYFISLIYFRPRPFVANLTQPLIHHKATASFPSHHALVIGCYAACLYFSQYKIVSKFALIFLFLVCWGRVFTGVHYPFDVLVGAVWGSFVGWSIIRFVSPYFPGFLYKIPPLKYNFSAGIYSK</sequence>
<organism evidence="3 4">
    <name type="scientific">Bartonella bacilliformis Ver097</name>
    <dbReference type="NCBI Taxonomy" id="1293911"/>
    <lineage>
        <taxon>Bacteria</taxon>
        <taxon>Pseudomonadati</taxon>
        <taxon>Pseudomonadota</taxon>
        <taxon>Alphaproteobacteria</taxon>
        <taxon>Hyphomicrobiales</taxon>
        <taxon>Bartonellaceae</taxon>
        <taxon>Bartonella</taxon>
    </lineage>
</organism>
<protein>
    <recommendedName>
        <fullName evidence="2">Phosphatidic acid phosphatase type 2/haloperoxidase domain-containing protein</fullName>
    </recommendedName>
</protein>
<dbReference type="STRING" id="1293911.H710_00601"/>
<dbReference type="AlphaFoldDB" id="A0A072R2K0"/>
<feature type="transmembrane region" description="Helical" evidence="1">
    <location>
        <begin position="58"/>
        <end position="81"/>
    </location>
</feature>
<dbReference type="RefSeq" id="WP_041849367.1">
    <property type="nucleotide sequence ID" value="NZ_KL503803.1"/>
</dbReference>
<evidence type="ECO:0000313" key="4">
    <source>
        <dbReference type="Proteomes" id="UP000031740"/>
    </source>
</evidence>
<dbReference type="SUPFAM" id="SSF48317">
    <property type="entry name" value="Acid phosphatase/Vanadium-dependent haloperoxidase"/>
    <property type="match status" value="1"/>
</dbReference>
<proteinExistence type="predicted"/>
<feature type="transmembrane region" description="Helical" evidence="1">
    <location>
        <begin position="129"/>
        <end position="150"/>
    </location>
</feature>